<reference evidence="2" key="2">
    <citation type="submission" date="2020-09" db="EMBL/GenBank/DDBJ databases">
        <authorList>
            <person name="Sun Q."/>
            <person name="Ohkuma M."/>
        </authorList>
    </citation>
    <scope>NUCLEOTIDE SEQUENCE</scope>
    <source>
        <strain evidence="2">JCM 3276</strain>
    </source>
</reference>
<evidence type="ECO:0000256" key="1">
    <source>
        <dbReference type="SAM" id="Phobius"/>
    </source>
</evidence>
<protein>
    <submittedName>
        <fullName evidence="2">Uncharacterized protein</fullName>
    </submittedName>
</protein>
<sequence length="293" mass="31399">MALTPVFVRRRALAAEHPVELRFIDMLLVIIATLMFVTIVLSVVSAFTGSGRPDTAPRIATRSAPSALVGLQYQLTLAVTGGDGDFTWETAAGALPEGLRLRADGVIEGVPAKEETSVVSVRVRDGAGRSSEPRELGLTVRPSSVSGVEQAPLRVTSAVSLLDDAVAGSDYLHRFGADSGLPPYTWSVDALPEGLSLAPDGALAGRPAHAGATTFTVALTDATGTTAHQEVRLIVQEAPESLFWRVLNWFKTIVTWLGYLLLILTFGILTWEYLMGRPETVVPGRRGKLRRGW</sequence>
<keyword evidence="1" id="KW-0472">Membrane</keyword>
<evidence type="ECO:0000313" key="3">
    <source>
        <dbReference type="Proteomes" id="UP000660680"/>
    </source>
</evidence>
<evidence type="ECO:0000313" key="2">
    <source>
        <dbReference type="EMBL" id="GGS45293.1"/>
    </source>
</evidence>
<reference evidence="2" key="1">
    <citation type="journal article" date="2014" name="Int. J. Syst. Evol. Microbiol.">
        <title>Complete genome sequence of Corynebacterium casei LMG S-19264T (=DSM 44701T), isolated from a smear-ripened cheese.</title>
        <authorList>
            <consortium name="US DOE Joint Genome Institute (JGI-PGF)"/>
            <person name="Walter F."/>
            <person name="Albersmeier A."/>
            <person name="Kalinowski J."/>
            <person name="Ruckert C."/>
        </authorList>
    </citation>
    <scope>NUCLEOTIDE SEQUENCE</scope>
    <source>
        <strain evidence="2">JCM 3276</strain>
    </source>
</reference>
<proteinExistence type="predicted"/>
<dbReference type="Proteomes" id="UP000660680">
    <property type="component" value="Unassembled WGS sequence"/>
</dbReference>
<comment type="caution">
    <text evidence="2">The sequence shown here is derived from an EMBL/GenBank/DDBJ whole genome shotgun (WGS) entry which is preliminary data.</text>
</comment>
<gene>
    <name evidence="2" type="ORF">GCM10010171_45450</name>
</gene>
<keyword evidence="1" id="KW-0812">Transmembrane</keyword>
<dbReference type="RefSeq" id="WP_189212598.1">
    <property type="nucleotide sequence ID" value="NZ_BMRB01000004.1"/>
</dbReference>
<dbReference type="AlphaFoldDB" id="A0A918GLH6"/>
<organism evidence="2 3">
    <name type="scientific">Actinokineospora fastidiosa</name>
    <dbReference type="NCBI Taxonomy" id="1816"/>
    <lineage>
        <taxon>Bacteria</taxon>
        <taxon>Bacillati</taxon>
        <taxon>Actinomycetota</taxon>
        <taxon>Actinomycetes</taxon>
        <taxon>Pseudonocardiales</taxon>
        <taxon>Pseudonocardiaceae</taxon>
        <taxon>Actinokineospora</taxon>
    </lineage>
</organism>
<feature type="transmembrane region" description="Helical" evidence="1">
    <location>
        <begin position="26"/>
        <end position="48"/>
    </location>
</feature>
<keyword evidence="3" id="KW-1185">Reference proteome</keyword>
<dbReference type="GO" id="GO:0005975">
    <property type="term" value="P:carbohydrate metabolic process"/>
    <property type="evidence" value="ECO:0007669"/>
    <property type="project" value="UniProtKB-ARBA"/>
</dbReference>
<keyword evidence="1" id="KW-1133">Transmembrane helix</keyword>
<accession>A0A918GLH6</accession>
<dbReference type="InterPro" id="IPR013783">
    <property type="entry name" value="Ig-like_fold"/>
</dbReference>
<feature type="transmembrane region" description="Helical" evidence="1">
    <location>
        <begin position="253"/>
        <end position="274"/>
    </location>
</feature>
<dbReference type="Pfam" id="PF05345">
    <property type="entry name" value="He_PIG"/>
    <property type="match status" value="2"/>
</dbReference>
<name>A0A918GLH6_9PSEU</name>
<dbReference type="Gene3D" id="2.60.40.10">
    <property type="entry name" value="Immunoglobulins"/>
    <property type="match status" value="2"/>
</dbReference>
<dbReference type="EMBL" id="BMRB01000004">
    <property type="protein sequence ID" value="GGS45293.1"/>
    <property type="molecule type" value="Genomic_DNA"/>
</dbReference>